<evidence type="ECO:0000259" key="1">
    <source>
        <dbReference type="Pfam" id="PF18139"/>
    </source>
</evidence>
<dbReference type="SUPFAM" id="SSF102405">
    <property type="entry name" value="MCP/YpsA-like"/>
    <property type="match status" value="1"/>
</dbReference>
<feature type="domain" description="TRPM SLOG" evidence="1">
    <location>
        <begin position="67"/>
        <end position="261"/>
    </location>
</feature>
<keyword evidence="3" id="KW-1185">Reference proteome</keyword>
<reference evidence="2" key="2">
    <citation type="submission" date="2024-10" db="UniProtKB">
        <authorList>
            <consortium name="EnsemblProtists"/>
        </authorList>
    </citation>
    <scope>IDENTIFICATION</scope>
</reference>
<dbReference type="eggNOG" id="KOG3614">
    <property type="taxonomic scope" value="Eukaryota"/>
</dbReference>
<dbReference type="GO" id="GO:0005261">
    <property type="term" value="F:monoatomic cation channel activity"/>
    <property type="evidence" value="ECO:0007669"/>
    <property type="project" value="TreeGrafter"/>
</dbReference>
<dbReference type="Gene3D" id="3.40.50.450">
    <property type="match status" value="1"/>
</dbReference>
<organism evidence="2 3">
    <name type="scientific">Emiliania huxleyi (strain CCMP1516)</name>
    <dbReference type="NCBI Taxonomy" id="280463"/>
    <lineage>
        <taxon>Eukaryota</taxon>
        <taxon>Haptista</taxon>
        <taxon>Haptophyta</taxon>
        <taxon>Prymnesiophyceae</taxon>
        <taxon>Isochrysidales</taxon>
        <taxon>Noelaerhabdaceae</taxon>
        <taxon>Emiliania</taxon>
    </lineage>
</organism>
<dbReference type="Proteomes" id="UP000013827">
    <property type="component" value="Unassembled WGS sequence"/>
</dbReference>
<dbReference type="PaxDb" id="2903-EOD03812"/>
<name>A0A0D3HXS7_EMIH1</name>
<dbReference type="GeneID" id="17249957"/>
<dbReference type="PANTHER" id="PTHR13800">
    <property type="entry name" value="TRANSIENT RECEPTOR POTENTIAL CATION CHANNEL, SUBFAMILY M, MEMBER 6"/>
    <property type="match status" value="1"/>
</dbReference>
<dbReference type="EnsemblProtists" id="EOD03812">
    <property type="protein sequence ID" value="EOD03812"/>
    <property type="gene ID" value="EMIHUDRAFT_250817"/>
</dbReference>
<dbReference type="Pfam" id="PF18139">
    <property type="entry name" value="LSDAT_euk"/>
    <property type="match status" value="1"/>
</dbReference>
<evidence type="ECO:0000313" key="2">
    <source>
        <dbReference type="EnsemblProtists" id="EOD03812"/>
    </source>
</evidence>
<accession>A0A0D3HXS7</accession>
<sequence length="267" mass="28793">MRTSKKNEDSENKKHRFVDISRSALFIQARFRHAKTVFRDFGPSVFCNRMGDPCDHGDIVFLSDRAAKYIVLSETSSTGLLSKFVEGFWGVSKPEVLISVTGGARDFELSPPLARAFKSGLVEAATSSRGWIVTGGTDTGVMKLVGDACLESHLSVPVIGIAPYGATNGNDKLAGQFRRVMYTNVPSPSKDGAPLNGGHTHFLLVDSGLAGRGAWGTEIKLRSRLENFYVERKGVPRVVLVVNGGPGTMETVLEAARAPSPIRLAGR</sequence>
<dbReference type="InterPro" id="IPR050927">
    <property type="entry name" value="TRPM"/>
</dbReference>
<dbReference type="STRING" id="2903.R1B409"/>
<dbReference type="InterPro" id="IPR041491">
    <property type="entry name" value="TRPM_SLOG"/>
</dbReference>
<dbReference type="GO" id="GO:0030001">
    <property type="term" value="P:metal ion transport"/>
    <property type="evidence" value="ECO:0007669"/>
    <property type="project" value="TreeGrafter"/>
</dbReference>
<evidence type="ECO:0000313" key="3">
    <source>
        <dbReference type="Proteomes" id="UP000013827"/>
    </source>
</evidence>
<dbReference type="AlphaFoldDB" id="A0A0D3HXS7"/>
<dbReference type="RefSeq" id="XP_005756241.1">
    <property type="nucleotide sequence ID" value="XM_005756184.1"/>
</dbReference>
<protein>
    <recommendedName>
        <fullName evidence="1">TRPM SLOG domain-containing protein</fullName>
    </recommendedName>
</protein>
<dbReference type="HOGENOM" id="CLU_1043687_0_0_1"/>
<reference evidence="3" key="1">
    <citation type="journal article" date="2013" name="Nature">
        <title>Pan genome of the phytoplankton Emiliania underpins its global distribution.</title>
        <authorList>
            <person name="Read B.A."/>
            <person name="Kegel J."/>
            <person name="Klute M.J."/>
            <person name="Kuo A."/>
            <person name="Lefebvre S.C."/>
            <person name="Maumus F."/>
            <person name="Mayer C."/>
            <person name="Miller J."/>
            <person name="Monier A."/>
            <person name="Salamov A."/>
            <person name="Young J."/>
            <person name="Aguilar M."/>
            <person name="Claverie J.M."/>
            <person name="Frickenhaus S."/>
            <person name="Gonzalez K."/>
            <person name="Herman E.K."/>
            <person name="Lin Y.C."/>
            <person name="Napier J."/>
            <person name="Ogata H."/>
            <person name="Sarno A.F."/>
            <person name="Shmutz J."/>
            <person name="Schroeder D."/>
            <person name="de Vargas C."/>
            <person name="Verret F."/>
            <person name="von Dassow P."/>
            <person name="Valentin K."/>
            <person name="Van de Peer Y."/>
            <person name="Wheeler G."/>
            <person name="Dacks J.B."/>
            <person name="Delwiche C.F."/>
            <person name="Dyhrman S.T."/>
            <person name="Glockner G."/>
            <person name="John U."/>
            <person name="Richards T."/>
            <person name="Worden A.Z."/>
            <person name="Zhang X."/>
            <person name="Grigoriev I.V."/>
            <person name="Allen A.E."/>
            <person name="Bidle K."/>
            <person name="Borodovsky M."/>
            <person name="Bowler C."/>
            <person name="Brownlee C."/>
            <person name="Cock J.M."/>
            <person name="Elias M."/>
            <person name="Gladyshev V.N."/>
            <person name="Groth M."/>
            <person name="Guda C."/>
            <person name="Hadaegh A."/>
            <person name="Iglesias-Rodriguez M.D."/>
            <person name="Jenkins J."/>
            <person name="Jones B.M."/>
            <person name="Lawson T."/>
            <person name="Leese F."/>
            <person name="Lindquist E."/>
            <person name="Lobanov A."/>
            <person name="Lomsadze A."/>
            <person name="Malik S.B."/>
            <person name="Marsh M.E."/>
            <person name="Mackinder L."/>
            <person name="Mock T."/>
            <person name="Mueller-Roeber B."/>
            <person name="Pagarete A."/>
            <person name="Parker M."/>
            <person name="Probert I."/>
            <person name="Quesneville H."/>
            <person name="Raines C."/>
            <person name="Rensing S.A."/>
            <person name="Riano-Pachon D.M."/>
            <person name="Richier S."/>
            <person name="Rokitta S."/>
            <person name="Shiraiwa Y."/>
            <person name="Soanes D.M."/>
            <person name="van der Giezen M."/>
            <person name="Wahlund T.M."/>
            <person name="Williams B."/>
            <person name="Wilson W."/>
            <person name="Wolfe G."/>
            <person name="Wurch L.L."/>
        </authorList>
    </citation>
    <scope>NUCLEOTIDE SEQUENCE</scope>
</reference>
<dbReference type="PANTHER" id="PTHR13800:SF1">
    <property type="entry name" value="TRANSIENT RECEPTOR POTENTIAL CATION CHANNEL TRPM"/>
    <property type="match status" value="1"/>
</dbReference>
<dbReference type="KEGG" id="ehx:EMIHUDRAFT_250817"/>
<proteinExistence type="predicted"/>
<dbReference type="GO" id="GO:0005886">
    <property type="term" value="C:plasma membrane"/>
    <property type="evidence" value="ECO:0007669"/>
    <property type="project" value="TreeGrafter"/>
</dbReference>